<evidence type="ECO:0000259" key="8">
    <source>
        <dbReference type="PROSITE" id="PS50850"/>
    </source>
</evidence>
<feature type="transmembrane region" description="Helical" evidence="7">
    <location>
        <begin position="65"/>
        <end position="85"/>
    </location>
</feature>
<dbReference type="CDD" id="cd17319">
    <property type="entry name" value="MFS_ExuT_GudP_like"/>
    <property type="match status" value="1"/>
</dbReference>
<feature type="transmembrane region" description="Helical" evidence="7">
    <location>
        <begin position="27"/>
        <end position="45"/>
    </location>
</feature>
<feature type="transmembrane region" description="Helical" evidence="7">
    <location>
        <begin position="377"/>
        <end position="401"/>
    </location>
</feature>
<accession>A0A1X0ZZW3</accession>
<evidence type="ECO:0000256" key="5">
    <source>
        <dbReference type="ARBA" id="ARBA00022989"/>
    </source>
</evidence>
<gene>
    <name evidence="9" type="ORF">B7H17_10290</name>
</gene>
<feature type="transmembrane region" description="Helical" evidence="7">
    <location>
        <begin position="190"/>
        <end position="210"/>
    </location>
</feature>
<feature type="transmembrane region" description="Helical" evidence="7">
    <location>
        <begin position="97"/>
        <end position="116"/>
    </location>
</feature>
<dbReference type="Gene3D" id="1.20.1250.20">
    <property type="entry name" value="MFS general substrate transporter like domains"/>
    <property type="match status" value="2"/>
</dbReference>
<dbReference type="InterPro" id="IPR020846">
    <property type="entry name" value="MFS_dom"/>
</dbReference>
<feature type="transmembrane region" description="Helical" evidence="7">
    <location>
        <begin position="157"/>
        <end position="178"/>
    </location>
</feature>
<dbReference type="InterPro" id="IPR011701">
    <property type="entry name" value="MFS"/>
</dbReference>
<evidence type="ECO:0000256" key="4">
    <source>
        <dbReference type="ARBA" id="ARBA00022797"/>
    </source>
</evidence>
<keyword evidence="5 7" id="KW-1133">Transmembrane helix</keyword>
<dbReference type="GO" id="GO:0022857">
    <property type="term" value="F:transmembrane transporter activity"/>
    <property type="evidence" value="ECO:0007669"/>
    <property type="project" value="InterPro"/>
</dbReference>
<dbReference type="InterPro" id="IPR036259">
    <property type="entry name" value="MFS_trans_sf"/>
</dbReference>
<keyword evidence="4" id="KW-0058">Aromatic hydrocarbons catabolism</keyword>
<dbReference type="OrthoDB" id="9773957at2"/>
<evidence type="ECO:0000313" key="9">
    <source>
        <dbReference type="EMBL" id="ORL65100.1"/>
    </source>
</evidence>
<reference evidence="9 10" key="1">
    <citation type="submission" date="2017-04" db="EMBL/GenBank/DDBJ databases">
        <title>Presence of VIM-2 positive Pseudomonas species in chickens and their surrounding environment.</title>
        <authorList>
            <person name="Zhang R."/>
        </authorList>
    </citation>
    <scope>NUCLEOTIDE SEQUENCE [LARGE SCALE GENOMIC DNA]</scope>
    <source>
        <strain evidence="9 10">DZ-C18</strain>
    </source>
</reference>
<evidence type="ECO:0000313" key="10">
    <source>
        <dbReference type="Proteomes" id="UP000193675"/>
    </source>
</evidence>
<keyword evidence="2" id="KW-0813">Transport</keyword>
<evidence type="ECO:0000256" key="2">
    <source>
        <dbReference type="ARBA" id="ARBA00022448"/>
    </source>
</evidence>
<organism evidence="9 10">
    <name type="scientific">Pseudomonas putida</name>
    <name type="common">Arthrobacter siderocapsulatus</name>
    <dbReference type="NCBI Taxonomy" id="303"/>
    <lineage>
        <taxon>Bacteria</taxon>
        <taxon>Pseudomonadati</taxon>
        <taxon>Pseudomonadota</taxon>
        <taxon>Gammaproteobacteria</taxon>
        <taxon>Pseudomonadales</taxon>
        <taxon>Pseudomonadaceae</taxon>
        <taxon>Pseudomonas</taxon>
    </lineage>
</organism>
<dbReference type="EMBL" id="NBWC01000012">
    <property type="protein sequence ID" value="ORL65100.1"/>
    <property type="molecule type" value="Genomic_DNA"/>
</dbReference>
<keyword evidence="6 7" id="KW-0472">Membrane</keyword>
<evidence type="ECO:0000256" key="6">
    <source>
        <dbReference type="ARBA" id="ARBA00023136"/>
    </source>
</evidence>
<comment type="caution">
    <text evidence="9">The sequence shown here is derived from an EMBL/GenBank/DDBJ whole genome shotgun (WGS) entry which is preliminary data.</text>
</comment>
<protein>
    <submittedName>
        <fullName evidence="9">MFS transporter</fullName>
    </submittedName>
</protein>
<dbReference type="PANTHER" id="PTHR43791:SF36">
    <property type="entry name" value="TRANSPORTER, PUTATIVE (AFU_ORTHOLOGUE AFUA_6G08340)-RELATED"/>
    <property type="match status" value="1"/>
</dbReference>
<evidence type="ECO:0000256" key="1">
    <source>
        <dbReference type="ARBA" id="ARBA00004141"/>
    </source>
</evidence>
<feature type="transmembrane region" description="Helical" evidence="7">
    <location>
        <begin position="122"/>
        <end position="145"/>
    </location>
</feature>
<proteinExistence type="predicted"/>
<feature type="transmembrane region" description="Helical" evidence="7">
    <location>
        <begin position="257"/>
        <end position="278"/>
    </location>
</feature>
<dbReference type="PROSITE" id="PS50850">
    <property type="entry name" value="MFS"/>
    <property type="match status" value="1"/>
</dbReference>
<feature type="transmembrane region" description="Helical" evidence="7">
    <location>
        <begin position="413"/>
        <end position="434"/>
    </location>
</feature>
<feature type="transmembrane region" description="Helical" evidence="7">
    <location>
        <begin position="323"/>
        <end position="343"/>
    </location>
</feature>
<dbReference type="FunFam" id="1.20.1250.20:FF:000018">
    <property type="entry name" value="MFS transporter permease"/>
    <property type="match status" value="1"/>
</dbReference>
<feature type="transmembrane region" description="Helical" evidence="7">
    <location>
        <begin position="349"/>
        <end position="370"/>
    </location>
</feature>
<dbReference type="Pfam" id="PF07690">
    <property type="entry name" value="MFS_1"/>
    <property type="match status" value="1"/>
</dbReference>
<keyword evidence="3 7" id="KW-0812">Transmembrane</keyword>
<evidence type="ECO:0000256" key="7">
    <source>
        <dbReference type="SAM" id="Phobius"/>
    </source>
</evidence>
<dbReference type="AlphaFoldDB" id="A0A1X0ZZW3"/>
<comment type="subcellular location">
    <subcellularLocation>
        <location evidence="1">Membrane</location>
        <topology evidence="1">Multi-pass membrane protein</topology>
    </subcellularLocation>
</comment>
<name>A0A1X0ZZW3_PSEPU</name>
<evidence type="ECO:0000256" key="3">
    <source>
        <dbReference type="ARBA" id="ARBA00022692"/>
    </source>
</evidence>
<sequence length="445" mass="48812">MVTVTNASANQASNEDQLKELLLYRRVAWRIVPLAIICFLFSYFDRINISFAKAQMQAELGLSDTAYGLAASMFFVGYVLFEVPSGLGLRKYGAPAWICRIMISWGLATAALVFAYSQYTLYFLRFLIGVMEAGFGPAILFYMACWFPKKQLASINGIWFLAIPLSGAIGAPLAGLVLNGMDGFLGLAGWHWLFVLSGLPCCLMGLVVLWKLDRDIQSAKWLSQDEKDLLEKNVGVGRENVPASHASFWRVLVTREVAVFAFVYFGIKMASYGLNFWMPHLIAQSGVKDMFYVGVLTALPYAVACVGMVWMTRRSDRTGDRKTYLLLCMLASTVGYILACWFFDNPVMLMTALVLATAGSFIAIPIFWCLPQSTFSGIAIASAVAAVNSVGQLSGMIAPAMVGFINDLTGQTYMGMLAIVPVLIASCYVIARYVRDPAQSGSRSV</sequence>
<dbReference type="SUPFAM" id="SSF103473">
    <property type="entry name" value="MFS general substrate transporter"/>
    <property type="match status" value="1"/>
</dbReference>
<dbReference type="PANTHER" id="PTHR43791">
    <property type="entry name" value="PERMEASE-RELATED"/>
    <property type="match status" value="1"/>
</dbReference>
<dbReference type="GO" id="GO:0005886">
    <property type="term" value="C:plasma membrane"/>
    <property type="evidence" value="ECO:0007669"/>
    <property type="project" value="TreeGrafter"/>
</dbReference>
<feature type="transmembrane region" description="Helical" evidence="7">
    <location>
        <begin position="290"/>
        <end position="311"/>
    </location>
</feature>
<dbReference type="Proteomes" id="UP000193675">
    <property type="component" value="Unassembled WGS sequence"/>
</dbReference>
<feature type="domain" description="Major facilitator superfamily (MFS) profile" evidence="8">
    <location>
        <begin position="31"/>
        <end position="439"/>
    </location>
</feature>